<dbReference type="AlphaFoldDB" id="A0AAF0QI95"/>
<proteinExistence type="predicted"/>
<evidence type="ECO:0000313" key="3">
    <source>
        <dbReference type="Proteomes" id="UP001234989"/>
    </source>
</evidence>
<accession>A0AAF0QI95</accession>
<evidence type="ECO:0000313" key="2">
    <source>
        <dbReference type="EMBL" id="WMV20419.1"/>
    </source>
</evidence>
<gene>
    <name evidence="2" type="ORF">MTR67_013804</name>
</gene>
<organism evidence="2 3">
    <name type="scientific">Solanum verrucosum</name>
    <dbReference type="NCBI Taxonomy" id="315347"/>
    <lineage>
        <taxon>Eukaryota</taxon>
        <taxon>Viridiplantae</taxon>
        <taxon>Streptophyta</taxon>
        <taxon>Embryophyta</taxon>
        <taxon>Tracheophyta</taxon>
        <taxon>Spermatophyta</taxon>
        <taxon>Magnoliopsida</taxon>
        <taxon>eudicotyledons</taxon>
        <taxon>Gunneridae</taxon>
        <taxon>Pentapetalae</taxon>
        <taxon>asterids</taxon>
        <taxon>lamiids</taxon>
        <taxon>Solanales</taxon>
        <taxon>Solanaceae</taxon>
        <taxon>Solanoideae</taxon>
        <taxon>Solaneae</taxon>
        <taxon>Solanum</taxon>
    </lineage>
</organism>
<dbReference type="EMBL" id="CP133614">
    <property type="protein sequence ID" value="WMV20419.1"/>
    <property type="molecule type" value="Genomic_DNA"/>
</dbReference>
<keyword evidence="3" id="KW-1185">Reference proteome</keyword>
<dbReference type="Proteomes" id="UP001234989">
    <property type="component" value="Chromosome 3"/>
</dbReference>
<name>A0AAF0QI95_SOLVR</name>
<reference evidence="2" key="1">
    <citation type="submission" date="2023-08" db="EMBL/GenBank/DDBJ databases">
        <title>A de novo genome assembly of Solanum verrucosum Schlechtendal, a Mexican diploid species geographically isolated from the other diploid A-genome species in potato relatives.</title>
        <authorList>
            <person name="Hosaka K."/>
        </authorList>
    </citation>
    <scope>NUCLEOTIDE SEQUENCE</scope>
    <source>
        <tissue evidence="2">Young leaves</tissue>
    </source>
</reference>
<evidence type="ECO:0000256" key="1">
    <source>
        <dbReference type="SAM" id="MobiDB-lite"/>
    </source>
</evidence>
<sequence length="91" mass="10446">MVNTESPNKVLHDILTHKQGESNLEDLEEVKVIENFYSDSNDEWFLNDGDLSPRAIKAIKSARKRKKQGHGDISQPVRVQPKRQVSSLFEK</sequence>
<feature type="region of interest" description="Disordered" evidence="1">
    <location>
        <begin position="60"/>
        <end position="91"/>
    </location>
</feature>
<protein>
    <submittedName>
        <fullName evidence="2">Uncharacterized protein</fullName>
    </submittedName>
</protein>